<gene>
    <name evidence="11 12" type="primary">lpxB</name>
    <name evidence="12" type="ORF">ACERLL_13055</name>
</gene>
<dbReference type="SUPFAM" id="SSF53756">
    <property type="entry name" value="UDP-Glycosyltransferase/glycogen phosphorylase"/>
    <property type="match status" value="1"/>
</dbReference>
<keyword evidence="6 11" id="KW-0441">Lipid A biosynthesis</keyword>
<comment type="caution">
    <text evidence="12">The sequence shown here is derived from an EMBL/GenBank/DDBJ whole genome shotgun (WGS) entry which is preliminary data.</text>
</comment>
<dbReference type="NCBIfam" id="TIGR00215">
    <property type="entry name" value="lpxB"/>
    <property type="match status" value="1"/>
</dbReference>
<reference evidence="12 13" key="1">
    <citation type="submission" date="2024-08" db="EMBL/GenBank/DDBJ databases">
        <title>Whole-genome sequencing of halo(alkali)philic microorganisms from hypersaline lakes.</title>
        <authorList>
            <person name="Sorokin D.Y."/>
            <person name="Merkel A.Y."/>
            <person name="Messina E."/>
            <person name="Yakimov M."/>
        </authorList>
    </citation>
    <scope>NUCLEOTIDE SEQUENCE [LARGE SCALE GENOMIC DNA]</scope>
    <source>
        <strain evidence="12 13">Cl-TMA</strain>
    </source>
</reference>
<proteinExistence type="inferred from homology"/>
<evidence type="ECO:0000256" key="9">
    <source>
        <dbReference type="ARBA" id="ARBA00023098"/>
    </source>
</evidence>
<dbReference type="Gene3D" id="3.40.50.2000">
    <property type="entry name" value="Glycogen Phosphorylase B"/>
    <property type="match status" value="1"/>
</dbReference>
<dbReference type="Proteomes" id="UP001575181">
    <property type="component" value="Unassembled WGS sequence"/>
</dbReference>
<keyword evidence="13" id="KW-1185">Reference proteome</keyword>
<keyword evidence="8 11" id="KW-0808">Transferase</keyword>
<evidence type="ECO:0000256" key="7">
    <source>
        <dbReference type="ARBA" id="ARBA00022676"/>
    </source>
</evidence>
<dbReference type="PANTHER" id="PTHR30372">
    <property type="entry name" value="LIPID-A-DISACCHARIDE SYNTHASE"/>
    <property type="match status" value="1"/>
</dbReference>
<dbReference type="RefSeq" id="WP_373656527.1">
    <property type="nucleotide sequence ID" value="NZ_JBGUAW010000008.1"/>
</dbReference>
<name>A0ABV4TXA9_9GAMM</name>
<dbReference type="InterPro" id="IPR003835">
    <property type="entry name" value="Glyco_trans_19"/>
</dbReference>
<evidence type="ECO:0000256" key="6">
    <source>
        <dbReference type="ARBA" id="ARBA00022556"/>
    </source>
</evidence>
<evidence type="ECO:0000256" key="3">
    <source>
        <dbReference type="ARBA" id="ARBA00012687"/>
    </source>
</evidence>
<evidence type="ECO:0000256" key="4">
    <source>
        <dbReference type="ARBA" id="ARBA00020902"/>
    </source>
</evidence>
<evidence type="ECO:0000313" key="12">
    <source>
        <dbReference type="EMBL" id="MFA9461749.1"/>
    </source>
</evidence>
<accession>A0ABV4TXA9</accession>
<comment type="similarity">
    <text evidence="2 11">Belongs to the LpxB family.</text>
</comment>
<dbReference type="EC" id="2.4.1.182" evidence="3 11"/>
<comment type="function">
    <text evidence="1 11">Condensation of UDP-2,3-diacylglucosamine and 2,3-diacylglucosamine-1-phosphate to form lipid A disaccharide, a precursor of lipid A, a phosphorylated glycolipid that anchors the lipopolysaccharide to the outer membrane of the cell.</text>
</comment>
<evidence type="ECO:0000313" key="13">
    <source>
        <dbReference type="Proteomes" id="UP001575181"/>
    </source>
</evidence>
<sequence length="399" mass="42947">MSGPTASLAERSDAAGASVGGPRRVMVVAGEASGDRIAAGLIREMRAREPEVRFEGVAGPAMEAAGCRALFPSDQLAVVGLTEVLRHFGDIRRVFKGLKSRLREASPDLLVCVDAPDFNLRLAKVAQKFGVPVVYYVSPQVWAWRRGRVHKIGRIVDHMMVIFPFETEVYEQAGVPVTYVGNPLIERIPAVPDREQARAALGLPANAPVVALLPGSRRSEVLRMGPVLLRTAELLADLHPDAHFVLPVAGPAVGEVLDELLTEYAPPNFHRVEDSLSATAAADCAAVTSGTATLETAVVGTPLVVLYKLSPITFWLARRLVQVPHIGMVNLVAGREVAPELIQEDAEPERLAEELGRYLADPQARERARADLAGVRATLGENPSAGAAEVVLRYVRREA</sequence>
<dbReference type="GO" id="GO:0008915">
    <property type="term" value="F:lipid-A-disaccharide synthase activity"/>
    <property type="evidence" value="ECO:0007669"/>
    <property type="project" value="UniProtKB-EC"/>
</dbReference>
<keyword evidence="9 11" id="KW-0443">Lipid metabolism</keyword>
<comment type="pathway">
    <text evidence="11">Bacterial outer membrane biogenesis; LPS lipid A biosynthesis.</text>
</comment>
<keyword evidence="5 11" id="KW-0444">Lipid biosynthesis</keyword>
<comment type="catalytic activity">
    <reaction evidence="10 11">
        <text>a lipid X + a UDP-2-N,3-O-bis[(3R)-3-hydroxyacyl]-alpha-D-glucosamine = a lipid A disaccharide + UDP + H(+)</text>
        <dbReference type="Rhea" id="RHEA:67828"/>
        <dbReference type="ChEBI" id="CHEBI:15378"/>
        <dbReference type="ChEBI" id="CHEBI:58223"/>
        <dbReference type="ChEBI" id="CHEBI:137748"/>
        <dbReference type="ChEBI" id="CHEBI:176338"/>
        <dbReference type="ChEBI" id="CHEBI:176343"/>
        <dbReference type="EC" id="2.4.1.182"/>
    </reaction>
</comment>
<dbReference type="PANTHER" id="PTHR30372:SF4">
    <property type="entry name" value="LIPID-A-DISACCHARIDE SYNTHASE, MITOCHONDRIAL-RELATED"/>
    <property type="match status" value="1"/>
</dbReference>
<evidence type="ECO:0000256" key="1">
    <source>
        <dbReference type="ARBA" id="ARBA00002056"/>
    </source>
</evidence>
<keyword evidence="7 11" id="KW-0328">Glycosyltransferase</keyword>
<evidence type="ECO:0000256" key="11">
    <source>
        <dbReference type="HAMAP-Rule" id="MF_00392"/>
    </source>
</evidence>
<organism evidence="12 13">
    <name type="scientific">Thiohalorhabdus methylotrophus</name>
    <dbReference type="NCBI Taxonomy" id="3242694"/>
    <lineage>
        <taxon>Bacteria</taxon>
        <taxon>Pseudomonadati</taxon>
        <taxon>Pseudomonadota</taxon>
        <taxon>Gammaproteobacteria</taxon>
        <taxon>Thiohalorhabdales</taxon>
        <taxon>Thiohalorhabdaceae</taxon>
        <taxon>Thiohalorhabdus</taxon>
    </lineage>
</organism>
<protein>
    <recommendedName>
        <fullName evidence="4 11">Lipid-A-disaccharide synthase</fullName>
        <ecNumber evidence="3 11">2.4.1.182</ecNumber>
    </recommendedName>
</protein>
<evidence type="ECO:0000256" key="5">
    <source>
        <dbReference type="ARBA" id="ARBA00022516"/>
    </source>
</evidence>
<evidence type="ECO:0000256" key="8">
    <source>
        <dbReference type="ARBA" id="ARBA00022679"/>
    </source>
</evidence>
<dbReference type="Pfam" id="PF02684">
    <property type="entry name" value="LpxB"/>
    <property type="match status" value="1"/>
</dbReference>
<dbReference type="HAMAP" id="MF_00392">
    <property type="entry name" value="LpxB"/>
    <property type="match status" value="1"/>
</dbReference>
<evidence type="ECO:0000256" key="2">
    <source>
        <dbReference type="ARBA" id="ARBA00007868"/>
    </source>
</evidence>
<evidence type="ECO:0000256" key="10">
    <source>
        <dbReference type="ARBA" id="ARBA00048975"/>
    </source>
</evidence>
<dbReference type="EMBL" id="JBGUAW010000008">
    <property type="protein sequence ID" value="MFA9461749.1"/>
    <property type="molecule type" value="Genomic_DNA"/>
</dbReference>